<feature type="domain" description="DNA/RNA non-specific endonuclease/pyrophosphatase/phosphodiesterase" evidence="4">
    <location>
        <begin position="10"/>
        <end position="80"/>
    </location>
</feature>
<keyword evidence="5" id="KW-1185">Reference proteome</keyword>
<keyword evidence="3" id="KW-0378">Hydrolase</keyword>
<accession>A0A915L1R8</accession>
<dbReference type="InterPro" id="IPR040255">
    <property type="entry name" value="Non-specific_endonuclease"/>
</dbReference>
<dbReference type="GO" id="GO:0000014">
    <property type="term" value="F:single-stranded DNA endodeoxyribonuclease activity"/>
    <property type="evidence" value="ECO:0007669"/>
    <property type="project" value="TreeGrafter"/>
</dbReference>
<dbReference type="InterPro" id="IPR001604">
    <property type="entry name" value="Endo_G_ENPP1-like_dom"/>
</dbReference>
<dbReference type="GO" id="GO:0005634">
    <property type="term" value="C:nucleus"/>
    <property type="evidence" value="ECO:0007669"/>
    <property type="project" value="TreeGrafter"/>
</dbReference>
<name>A0A915L1R8_ROMCU</name>
<comment type="similarity">
    <text evidence="1">Belongs to the DNA/RNA non-specific endonuclease family.</text>
</comment>
<keyword evidence="2" id="KW-0540">Nuclease</keyword>
<dbReference type="OMA" id="AQIEDNT"/>
<dbReference type="AlphaFoldDB" id="A0A915L1R8"/>
<dbReference type="GO" id="GO:0005743">
    <property type="term" value="C:mitochondrial inner membrane"/>
    <property type="evidence" value="ECO:0007669"/>
    <property type="project" value="TreeGrafter"/>
</dbReference>
<dbReference type="PANTHER" id="PTHR13966:SF5">
    <property type="entry name" value="ENDONUCLEASE G, MITOCHONDRIAL"/>
    <property type="match status" value="1"/>
</dbReference>
<dbReference type="InterPro" id="IPR044925">
    <property type="entry name" value="His-Me_finger_sf"/>
</dbReference>
<dbReference type="GO" id="GO:0004521">
    <property type="term" value="F:RNA endonuclease activity"/>
    <property type="evidence" value="ECO:0007669"/>
    <property type="project" value="TreeGrafter"/>
</dbReference>
<evidence type="ECO:0000256" key="3">
    <source>
        <dbReference type="ARBA" id="ARBA00022759"/>
    </source>
</evidence>
<keyword evidence="3" id="KW-0255">Endonuclease</keyword>
<dbReference type="GO" id="GO:0006309">
    <property type="term" value="P:apoptotic DNA fragmentation"/>
    <property type="evidence" value="ECO:0007669"/>
    <property type="project" value="TreeGrafter"/>
</dbReference>
<proteinExistence type="inferred from homology"/>
<evidence type="ECO:0000313" key="6">
    <source>
        <dbReference type="WBParaSite" id="nRc.2.0.1.t44421-RA"/>
    </source>
</evidence>
<reference evidence="6" key="1">
    <citation type="submission" date="2022-11" db="UniProtKB">
        <authorList>
            <consortium name="WormBaseParasite"/>
        </authorList>
    </citation>
    <scope>IDENTIFICATION</scope>
</reference>
<organism evidence="5 6">
    <name type="scientific">Romanomermis culicivorax</name>
    <name type="common">Nematode worm</name>
    <dbReference type="NCBI Taxonomy" id="13658"/>
    <lineage>
        <taxon>Eukaryota</taxon>
        <taxon>Metazoa</taxon>
        <taxon>Ecdysozoa</taxon>
        <taxon>Nematoda</taxon>
        <taxon>Enoplea</taxon>
        <taxon>Dorylaimia</taxon>
        <taxon>Mermithida</taxon>
        <taxon>Mermithoidea</taxon>
        <taxon>Mermithidae</taxon>
        <taxon>Romanomermis</taxon>
    </lineage>
</organism>
<evidence type="ECO:0000313" key="5">
    <source>
        <dbReference type="Proteomes" id="UP000887565"/>
    </source>
</evidence>
<dbReference type="GO" id="GO:0003676">
    <property type="term" value="F:nucleic acid binding"/>
    <property type="evidence" value="ECO:0007669"/>
    <property type="project" value="InterPro"/>
</dbReference>
<dbReference type="GO" id="GO:0046872">
    <property type="term" value="F:metal ion binding"/>
    <property type="evidence" value="ECO:0007669"/>
    <property type="project" value="InterPro"/>
</dbReference>
<sequence length="91" mass="10256">RELDGKLYVKYEVIGKNNVAVPTHFFKVILVDTVEGHLNVESYVMPNAQIEDNTPLKAFQVPVETIERAAGFLIFENVPKSQLKLINGKQT</sequence>
<evidence type="ECO:0000256" key="1">
    <source>
        <dbReference type="ARBA" id="ARBA00010052"/>
    </source>
</evidence>
<dbReference type="Pfam" id="PF01223">
    <property type="entry name" value="Endonuclease_NS"/>
    <property type="match status" value="1"/>
</dbReference>
<dbReference type="PANTHER" id="PTHR13966">
    <property type="entry name" value="ENDONUCLEASE RELATED"/>
    <property type="match status" value="1"/>
</dbReference>
<dbReference type="SUPFAM" id="SSF54060">
    <property type="entry name" value="His-Me finger endonucleases"/>
    <property type="match status" value="1"/>
</dbReference>
<protein>
    <submittedName>
        <fullName evidence="6">DNA/RNA non-specific endonuclease domain-containing protein</fullName>
    </submittedName>
</protein>
<evidence type="ECO:0000256" key="2">
    <source>
        <dbReference type="ARBA" id="ARBA00022722"/>
    </source>
</evidence>
<evidence type="ECO:0000259" key="4">
    <source>
        <dbReference type="Pfam" id="PF01223"/>
    </source>
</evidence>
<dbReference type="InterPro" id="IPR044929">
    <property type="entry name" value="DNA/RNA_non-sp_Endonuclease_sf"/>
</dbReference>
<dbReference type="WBParaSite" id="nRc.2.0.1.t44421-RA">
    <property type="protein sequence ID" value="nRc.2.0.1.t44421-RA"/>
    <property type="gene ID" value="nRc.2.0.1.g44421"/>
</dbReference>
<dbReference type="Gene3D" id="3.40.570.10">
    <property type="entry name" value="Extracellular Endonuclease, subunit A"/>
    <property type="match status" value="1"/>
</dbReference>
<dbReference type="Proteomes" id="UP000887565">
    <property type="component" value="Unplaced"/>
</dbReference>